<dbReference type="RefSeq" id="WP_304447877.1">
    <property type="nucleotide sequence ID" value="NZ_JARRAH010000001.1"/>
</dbReference>
<accession>A0ABD5UBQ5</accession>
<organism evidence="2 3">
    <name type="scientific">Halomarina ordinaria</name>
    <dbReference type="NCBI Taxonomy" id="3033939"/>
    <lineage>
        <taxon>Archaea</taxon>
        <taxon>Methanobacteriati</taxon>
        <taxon>Methanobacteriota</taxon>
        <taxon>Stenosarchaea group</taxon>
        <taxon>Halobacteria</taxon>
        <taxon>Halobacteriales</taxon>
        <taxon>Natronomonadaceae</taxon>
        <taxon>Halomarina</taxon>
    </lineage>
</organism>
<feature type="transmembrane region" description="Helical" evidence="1">
    <location>
        <begin position="220"/>
        <end position="245"/>
    </location>
</feature>
<reference evidence="2 3" key="1">
    <citation type="journal article" date="2019" name="Int. J. Syst. Evol. Microbiol.">
        <title>The Global Catalogue of Microorganisms (GCM) 10K type strain sequencing project: providing services to taxonomists for standard genome sequencing and annotation.</title>
        <authorList>
            <consortium name="The Broad Institute Genomics Platform"/>
            <consortium name="The Broad Institute Genome Sequencing Center for Infectious Disease"/>
            <person name="Wu L."/>
            <person name="Ma J."/>
        </authorList>
    </citation>
    <scope>NUCLEOTIDE SEQUENCE [LARGE SCALE GENOMIC DNA]</scope>
    <source>
        <strain evidence="2 3">PSRA2</strain>
    </source>
</reference>
<feature type="transmembrane region" description="Helical" evidence="1">
    <location>
        <begin position="26"/>
        <end position="48"/>
    </location>
</feature>
<dbReference type="PANTHER" id="PTHR43229">
    <property type="entry name" value="NODULATION PROTEIN J"/>
    <property type="match status" value="1"/>
</dbReference>
<dbReference type="Proteomes" id="UP001596406">
    <property type="component" value="Unassembled WGS sequence"/>
</dbReference>
<evidence type="ECO:0000313" key="3">
    <source>
        <dbReference type="Proteomes" id="UP001596406"/>
    </source>
</evidence>
<dbReference type="PANTHER" id="PTHR43229:SF6">
    <property type="entry name" value="ABC-TYPE MULTIDRUG TRANSPORT SYSTEM, PERMEASE COMPONENT"/>
    <property type="match status" value="1"/>
</dbReference>
<evidence type="ECO:0000256" key="1">
    <source>
        <dbReference type="SAM" id="Phobius"/>
    </source>
</evidence>
<dbReference type="EMBL" id="JBHSXM010000001">
    <property type="protein sequence ID" value="MFC6836184.1"/>
    <property type="molecule type" value="Genomic_DNA"/>
</dbReference>
<dbReference type="AlphaFoldDB" id="A0ABD5UBQ5"/>
<feature type="transmembrane region" description="Helical" evidence="1">
    <location>
        <begin position="142"/>
        <end position="169"/>
    </location>
</feature>
<proteinExistence type="predicted"/>
<feature type="transmembrane region" description="Helical" evidence="1">
    <location>
        <begin position="106"/>
        <end position="130"/>
    </location>
</feature>
<sequence length="261" mass="27673">MSATVGETAVLARTVARKSLVLRRRYAFNTVTNLLTVYVFFALVVFGGRTLAPGAVEDSLSGIVVGFFLLLMASVAYADLSWELIREAQWGTLEQLYMSPLGFGRVVAVKTAVNLLVSFAYGVVLLAAMLVTTDARVTVAPIAVLVLGALTLCSAVGVGFALGGLALVFKRIESVFQLVQFGFVALIALPVESVPLAKLLPLAVGSHLLRQTMSEGTALWALPAVDLALLGLTAVGYAGAGYYVFRLGARRARRSGRLGQY</sequence>
<feature type="transmembrane region" description="Helical" evidence="1">
    <location>
        <begin position="60"/>
        <end position="85"/>
    </location>
</feature>
<feature type="transmembrane region" description="Helical" evidence="1">
    <location>
        <begin position="181"/>
        <end position="200"/>
    </location>
</feature>
<evidence type="ECO:0000313" key="2">
    <source>
        <dbReference type="EMBL" id="MFC6836184.1"/>
    </source>
</evidence>
<keyword evidence="1" id="KW-0472">Membrane</keyword>
<keyword evidence="3" id="KW-1185">Reference proteome</keyword>
<comment type="caution">
    <text evidence="2">The sequence shown here is derived from an EMBL/GenBank/DDBJ whole genome shotgun (WGS) entry which is preliminary data.</text>
</comment>
<keyword evidence="1" id="KW-1133">Transmembrane helix</keyword>
<gene>
    <name evidence="2" type="ORF">ACFQHK_06645</name>
</gene>
<protein>
    <submittedName>
        <fullName evidence="2">ABC transporter permease</fullName>
    </submittedName>
</protein>
<keyword evidence="1" id="KW-0812">Transmembrane</keyword>
<dbReference type="InterPro" id="IPR051784">
    <property type="entry name" value="Nod_factor_ABC_transporter"/>
</dbReference>
<name>A0ABD5UBQ5_9EURY</name>